<dbReference type="OrthoDB" id="290600at2157"/>
<keyword evidence="3" id="KW-1185">Reference proteome</keyword>
<reference evidence="3 4" key="1">
    <citation type="submission" date="2016-10" db="EMBL/GenBank/DDBJ databases">
        <authorList>
            <person name="Varghese N."/>
            <person name="Submissions S."/>
        </authorList>
    </citation>
    <scope>NUCLEOTIDE SEQUENCE [LARGE SCALE GENOMIC DNA]</scope>
    <source>
        <strain evidence="1 4">CDM_1</strain>
        <strain evidence="3">CDM_6</strain>
    </source>
</reference>
<dbReference type="Proteomes" id="UP000324021">
    <property type="component" value="Unassembled WGS sequence"/>
</dbReference>
<gene>
    <name evidence="2" type="ORF">SAMN04488694_101357</name>
    <name evidence="1" type="ORF">SAMN05192552_1002327</name>
</gene>
<reference evidence="2" key="2">
    <citation type="submission" date="2016-10" db="EMBL/GenBank/DDBJ databases">
        <authorList>
            <person name="de Groot N.N."/>
        </authorList>
    </citation>
    <scope>NUCLEOTIDE SEQUENCE [LARGE SCALE GENOMIC DNA]</scope>
    <source>
        <strain evidence="2">CDM_6</strain>
    </source>
</reference>
<dbReference type="AlphaFoldDB" id="A0A1G6KBF1"/>
<dbReference type="EMBL" id="FMZP01000002">
    <property type="protein sequence ID" value="SDC28294.1"/>
    <property type="molecule type" value="Genomic_DNA"/>
</dbReference>
<evidence type="ECO:0000313" key="1">
    <source>
        <dbReference type="EMBL" id="SDC28294.1"/>
    </source>
</evidence>
<dbReference type="EMBL" id="FOIC01000001">
    <property type="protein sequence ID" value="SES76570.1"/>
    <property type="molecule type" value="Genomic_DNA"/>
</dbReference>
<protein>
    <submittedName>
        <fullName evidence="1">Uncharacterized protein</fullName>
    </submittedName>
</protein>
<organism evidence="1 4">
    <name type="scientific">Natrinema hispanicum</name>
    <dbReference type="NCBI Taxonomy" id="392421"/>
    <lineage>
        <taxon>Archaea</taxon>
        <taxon>Methanobacteriati</taxon>
        <taxon>Methanobacteriota</taxon>
        <taxon>Stenosarchaea group</taxon>
        <taxon>Halobacteria</taxon>
        <taxon>Halobacteriales</taxon>
        <taxon>Natrialbaceae</taxon>
        <taxon>Natrinema</taxon>
    </lineage>
</organism>
<evidence type="ECO:0000313" key="4">
    <source>
        <dbReference type="Proteomes" id="UP000324021"/>
    </source>
</evidence>
<sequence>MYVTRDALAVETPRWMFGDSEFDMLEWHDHLLVQAVVPIATSNPRNTAAPLDIDYRVEE</sequence>
<accession>A0A1G6KBF1</accession>
<dbReference type="RefSeq" id="WP_092929440.1">
    <property type="nucleotide sequence ID" value="NZ_FMZP01000002.1"/>
</dbReference>
<evidence type="ECO:0000313" key="2">
    <source>
        <dbReference type="EMBL" id="SES76570.1"/>
    </source>
</evidence>
<evidence type="ECO:0000313" key="3">
    <source>
        <dbReference type="Proteomes" id="UP000199320"/>
    </source>
</evidence>
<proteinExistence type="predicted"/>
<name>A0A1G6KBF1_9EURY</name>
<dbReference type="Proteomes" id="UP000199320">
    <property type="component" value="Unassembled WGS sequence"/>
</dbReference>